<dbReference type="Proteomes" id="UP000584325">
    <property type="component" value="Unassembled WGS sequence"/>
</dbReference>
<feature type="region of interest" description="Disordered" evidence="1">
    <location>
        <begin position="1"/>
        <end position="36"/>
    </location>
</feature>
<feature type="compositionally biased region" description="Gly residues" evidence="1">
    <location>
        <begin position="19"/>
        <end position="29"/>
    </location>
</feature>
<dbReference type="AlphaFoldDB" id="A0A7W5E5Y3"/>
<organism evidence="2 3">
    <name type="scientific">Pseudoduganella umbonata</name>
    <dbReference type="NCBI Taxonomy" id="864828"/>
    <lineage>
        <taxon>Bacteria</taxon>
        <taxon>Pseudomonadati</taxon>
        <taxon>Pseudomonadota</taxon>
        <taxon>Betaproteobacteria</taxon>
        <taxon>Burkholderiales</taxon>
        <taxon>Oxalobacteraceae</taxon>
        <taxon>Telluria group</taxon>
        <taxon>Pseudoduganella</taxon>
    </lineage>
</organism>
<reference evidence="2 3" key="1">
    <citation type="submission" date="2020-08" db="EMBL/GenBank/DDBJ databases">
        <title>Genomic Encyclopedia of Type Strains, Phase III (KMG-III): the genomes of soil and plant-associated and newly described type strains.</title>
        <authorList>
            <person name="Whitman W."/>
        </authorList>
    </citation>
    <scope>NUCLEOTIDE SEQUENCE [LARGE SCALE GENOMIC DNA]</scope>
    <source>
        <strain evidence="2 3">CECT 7753</strain>
    </source>
</reference>
<comment type="caution">
    <text evidence="2">The sequence shown here is derived from an EMBL/GenBank/DDBJ whole genome shotgun (WGS) entry which is preliminary data.</text>
</comment>
<name>A0A7W5E5Y3_9BURK</name>
<evidence type="ECO:0000256" key="1">
    <source>
        <dbReference type="SAM" id="MobiDB-lite"/>
    </source>
</evidence>
<gene>
    <name evidence="2" type="ORF">FHS02_000059</name>
</gene>
<evidence type="ECO:0000313" key="3">
    <source>
        <dbReference type="Proteomes" id="UP000584325"/>
    </source>
</evidence>
<protein>
    <submittedName>
        <fullName evidence="2">Uncharacterized protein</fullName>
    </submittedName>
</protein>
<evidence type="ECO:0000313" key="2">
    <source>
        <dbReference type="EMBL" id="MBB3219272.1"/>
    </source>
</evidence>
<sequence length="36" mass="3475">MNPSGRAAVVTGAASGLRPGPGFGPGQGRAMGEAEY</sequence>
<accession>A0A7W5E5Y3</accession>
<proteinExistence type="predicted"/>
<dbReference type="EMBL" id="JACHXS010000001">
    <property type="protein sequence ID" value="MBB3219272.1"/>
    <property type="molecule type" value="Genomic_DNA"/>
</dbReference>